<evidence type="ECO:0000256" key="1">
    <source>
        <dbReference type="SAM" id="MobiDB-lite"/>
    </source>
</evidence>
<organism evidence="3 4">
    <name type="scientific">Rhodococcoides trifolii</name>
    <dbReference type="NCBI Taxonomy" id="908250"/>
    <lineage>
        <taxon>Bacteria</taxon>
        <taxon>Bacillati</taxon>
        <taxon>Actinomycetota</taxon>
        <taxon>Actinomycetes</taxon>
        <taxon>Mycobacteriales</taxon>
        <taxon>Nocardiaceae</taxon>
        <taxon>Rhodococcoides</taxon>
    </lineage>
</organism>
<feature type="chain" id="PRO_5038875831" description="Lipoprotein" evidence="2">
    <location>
        <begin position="21"/>
        <end position="133"/>
    </location>
</feature>
<sequence>MRKLLIAGAAVLAVAGCAGGATTEPSATTTTTTTVPVTTTPAGPTVTDAQAQKLCSDIDAQLQNWRVQGPTLGRAGLNILVQTWAAESGTINLSVFQDRALVDRVTTDSCADVRTQAVQELAIPDLASGLVGI</sequence>
<evidence type="ECO:0000256" key="2">
    <source>
        <dbReference type="SAM" id="SignalP"/>
    </source>
</evidence>
<evidence type="ECO:0000313" key="3">
    <source>
        <dbReference type="EMBL" id="GGG04890.1"/>
    </source>
</evidence>
<proteinExistence type="predicted"/>
<evidence type="ECO:0008006" key="5">
    <source>
        <dbReference type="Google" id="ProtNLM"/>
    </source>
</evidence>
<feature type="region of interest" description="Disordered" evidence="1">
    <location>
        <begin position="21"/>
        <end position="43"/>
    </location>
</feature>
<protein>
    <recommendedName>
        <fullName evidence="5">Lipoprotein</fullName>
    </recommendedName>
</protein>
<gene>
    <name evidence="3" type="ORF">GCM10007304_18710</name>
</gene>
<dbReference type="EMBL" id="BMCU01000002">
    <property type="protein sequence ID" value="GGG04890.1"/>
    <property type="molecule type" value="Genomic_DNA"/>
</dbReference>
<dbReference type="PROSITE" id="PS51257">
    <property type="entry name" value="PROKAR_LIPOPROTEIN"/>
    <property type="match status" value="1"/>
</dbReference>
<feature type="signal peptide" evidence="2">
    <location>
        <begin position="1"/>
        <end position="20"/>
    </location>
</feature>
<reference evidence="3" key="2">
    <citation type="submission" date="2020-09" db="EMBL/GenBank/DDBJ databases">
        <authorList>
            <person name="Sun Q."/>
            <person name="Sedlacek I."/>
        </authorList>
    </citation>
    <scope>NUCLEOTIDE SEQUENCE</scope>
    <source>
        <strain evidence="3">CCM 7905</strain>
    </source>
</reference>
<dbReference type="RefSeq" id="WP_188544533.1">
    <property type="nucleotide sequence ID" value="NZ_BMCU01000002.1"/>
</dbReference>
<dbReference type="AlphaFoldDB" id="A0A917D0G9"/>
<dbReference type="Proteomes" id="UP000654257">
    <property type="component" value="Unassembled WGS sequence"/>
</dbReference>
<reference evidence="3" key="1">
    <citation type="journal article" date="2014" name="Int. J. Syst. Evol. Microbiol.">
        <title>Complete genome sequence of Corynebacterium casei LMG S-19264T (=DSM 44701T), isolated from a smear-ripened cheese.</title>
        <authorList>
            <consortium name="US DOE Joint Genome Institute (JGI-PGF)"/>
            <person name="Walter F."/>
            <person name="Albersmeier A."/>
            <person name="Kalinowski J."/>
            <person name="Ruckert C."/>
        </authorList>
    </citation>
    <scope>NUCLEOTIDE SEQUENCE</scope>
    <source>
        <strain evidence="3">CCM 7905</strain>
    </source>
</reference>
<comment type="caution">
    <text evidence="3">The sequence shown here is derived from an EMBL/GenBank/DDBJ whole genome shotgun (WGS) entry which is preliminary data.</text>
</comment>
<name>A0A917D0G9_9NOCA</name>
<evidence type="ECO:0000313" key="4">
    <source>
        <dbReference type="Proteomes" id="UP000654257"/>
    </source>
</evidence>
<keyword evidence="4" id="KW-1185">Reference proteome</keyword>
<accession>A0A917D0G9</accession>
<keyword evidence="2" id="KW-0732">Signal</keyword>